<protein>
    <submittedName>
        <fullName evidence="1">Uncharacterized protein</fullName>
    </submittedName>
</protein>
<dbReference type="Proteomes" id="UP001157006">
    <property type="component" value="Unassembled WGS sequence"/>
</dbReference>
<dbReference type="AlphaFoldDB" id="A0AAV0YGN9"/>
<name>A0AAV0YGN9_VICFA</name>
<evidence type="ECO:0000313" key="1">
    <source>
        <dbReference type="EMBL" id="CAI8584749.1"/>
    </source>
</evidence>
<dbReference type="EMBL" id="CATIWC010002313">
    <property type="protein sequence ID" value="CAI8584749.1"/>
    <property type="molecule type" value="Genomic_DNA"/>
</dbReference>
<accession>A0AAV0YGN9</accession>
<gene>
    <name evidence="1" type="ORF">VFH_U091040</name>
</gene>
<proteinExistence type="predicted"/>
<comment type="caution">
    <text evidence="1">The sequence shown here is derived from an EMBL/GenBank/DDBJ whole genome shotgun (WGS) entry which is preliminary data.</text>
</comment>
<evidence type="ECO:0000313" key="2">
    <source>
        <dbReference type="Proteomes" id="UP001157006"/>
    </source>
</evidence>
<organism evidence="1 2">
    <name type="scientific">Vicia faba</name>
    <name type="common">Broad bean</name>
    <name type="synonym">Faba vulgaris</name>
    <dbReference type="NCBI Taxonomy" id="3906"/>
    <lineage>
        <taxon>Eukaryota</taxon>
        <taxon>Viridiplantae</taxon>
        <taxon>Streptophyta</taxon>
        <taxon>Embryophyta</taxon>
        <taxon>Tracheophyta</taxon>
        <taxon>Spermatophyta</taxon>
        <taxon>Magnoliopsida</taxon>
        <taxon>eudicotyledons</taxon>
        <taxon>Gunneridae</taxon>
        <taxon>Pentapetalae</taxon>
        <taxon>rosids</taxon>
        <taxon>fabids</taxon>
        <taxon>Fabales</taxon>
        <taxon>Fabaceae</taxon>
        <taxon>Papilionoideae</taxon>
        <taxon>50 kb inversion clade</taxon>
        <taxon>NPAAA clade</taxon>
        <taxon>Hologalegina</taxon>
        <taxon>IRL clade</taxon>
        <taxon>Fabeae</taxon>
        <taxon>Vicia</taxon>
    </lineage>
</organism>
<sequence length="129" mass="14989">MLLKASCPCLGYLWVWWKTHDNERFWSFELNIWKSEERRIVSVLNLMEVVSGSISSSRIGNRAGVYFRAPGQQSVPGALVGESIRTNTRNRFIRQNQIIAVFFHHKNCKLASKYHNKFSILFVSLMHAM</sequence>
<keyword evidence="2" id="KW-1185">Reference proteome</keyword>
<reference evidence="1 2" key="1">
    <citation type="submission" date="2023-01" db="EMBL/GenBank/DDBJ databases">
        <authorList>
            <person name="Kreplak J."/>
        </authorList>
    </citation>
    <scope>NUCLEOTIDE SEQUENCE [LARGE SCALE GENOMIC DNA]</scope>
</reference>